<protein>
    <recommendedName>
        <fullName evidence="3">F-box domain-containing protein</fullName>
    </recommendedName>
</protein>
<evidence type="ECO:0008006" key="3">
    <source>
        <dbReference type="Google" id="ProtNLM"/>
    </source>
</evidence>
<reference evidence="1 2" key="1">
    <citation type="submission" date="2018-02" db="EMBL/GenBank/DDBJ databases">
        <title>Genome sequence of the basidiomycete white-rot fungus Phlebia centrifuga.</title>
        <authorList>
            <person name="Granchi Z."/>
            <person name="Peng M."/>
            <person name="de Vries R.P."/>
            <person name="Hilden K."/>
            <person name="Makela M.R."/>
            <person name="Grigoriev I."/>
            <person name="Riley R."/>
        </authorList>
    </citation>
    <scope>NUCLEOTIDE SEQUENCE [LARGE SCALE GENOMIC DNA]</scope>
    <source>
        <strain evidence="1 2">FBCC195</strain>
    </source>
</reference>
<sequence>MFTSIPSLPLELLPTIFESIASDPSTKHRKRDFIACSSVSSVWREFAIPHLFGKLVFSFFPENTQQEEADNGLPVVRPTYLTLSIFRDFLRSSPHIRCRIHTLTLSSRELSEDSDSETEDTGWSEPHIVDPRNLLAVFHQLPQLRDLTLRKIELIPDLCTSTEDHSSSQSLNLERLCIEPQRVIEGGWNPMAEVFNHLRLFDAVGVLHLRDLDTHIPTIPQPVTTRALPTIHSLILEDVSILSIVADIIRSTPMVESLRSLEIGWGSNIPIGEYGIEVFPRLYERGVLNA</sequence>
<dbReference type="Proteomes" id="UP000186601">
    <property type="component" value="Unassembled WGS sequence"/>
</dbReference>
<name>A0A2R6P1V8_9APHY</name>
<dbReference type="AlphaFoldDB" id="A0A2R6P1V8"/>
<comment type="caution">
    <text evidence="1">The sequence shown here is derived from an EMBL/GenBank/DDBJ whole genome shotgun (WGS) entry which is preliminary data.</text>
</comment>
<evidence type="ECO:0000313" key="1">
    <source>
        <dbReference type="EMBL" id="PSR83791.1"/>
    </source>
</evidence>
<evidence type="ECO:0000313" key="2">
    <source>
        <dbReference type="Proteomes" id="UP000186601"/>
    </source>
</evidence>
<organism evidence="1 2">
    <name type="scientific">Hermanssonia centrifuga</name>
    <dbReference type="NCBI Taxonomy" id="98765"/>
    <lineage>
        <taxon>Eukaryota</taxon>
        <taxon>Fungi</taxon>
        <taxon>Dikarya</taxon>
        <taxon>Basidiomycota</taxon>
        <taxon>Agaricomycotina</taxon>
        <taxon>Agaricomycetes</taxon>
        <taxon>Polyporales</taxon>
        <taxon>Meruliaceae</taxon>
        <taxon>Hermanssonia</taxon>
    </lineage>
</organism>
<dbReference type="EMBL" id="MLYV02000551">
    <property type="protein sequence ID" value="PSR83791.1"/>
    <property type="molecule type" value="Genomic_DNA"/>
</dbReference>
<proteinExistence type="predicted"/>
<gene>
    <name evidence="1" type="ORF">PHLCEN_2v5605</name>
</gene>
<accession>A0A2R6P1V8</accession>
<keyword evidence="2" id="KW-1185">Reference proteome</keyword>